<dbReference type="RefSeq" id="WP_141641658.1">
    <property type="nucleotide sequence ID" value="NZ_VIFM01000019.1"/>
</dbReference>
<dbReference type="AlphaFoldDB" id="A0A540X7N1"/>
<evidence type="ECO:0000313" key="3">
    <source>
        <dbReference type="Proteomes" id="UP000315369"/>
    </source>
</evidence>
<accession>A0A540X7N1</accession>
<feature type="region of interest" description="Disordered" evidence="1">
    <location>
        <begin position="64"/>
        <end position="108"/>
    </location>
</feature>
<protein>
    <recommendedName>
        <fullName evidence="4">Lipoprotein</fullName>
    </recommendedName>
</protein>
<evidence type="ECO:0008006" key="4">
    <source>
        <dbReference type="Google" id="ProtNLM"/>
    </source>
</evidence>
<proteinExistence type="predicted"/>
<name>A0A540X7N1_9BACT</name>
<comment type="caution">
    <text evidence="2">The sequence shown here is derived from an EMBL/GenBank/DDBJ whole genome shotgun (WGS) entry which is preliminary data.</text>
</comment>
<reference evidence="2 3" key="1">
    <citation type="submission" date="2019-06" db="EMBL/GenBank/DDBJ databases">
        <authorList>
            <person name="Livingstone P."/>
            <person name="Whitworth D."/>
        </authorList>
    </citation>
    <scope>NUCLEOTIDE SEQUENCE [LARGE SCALE GENOMIC DNA]</scope>
    <source>
        <strain evidence="2 3">AM401</strain>
    </source>
</reference>
<dbReference type="PROSITE" id="PS51257">
    <property type="entry name" value="PROKAR_LIPOPROTEIN"/>
    <property type="match status" value="1"/>
</dbReference>
<evidence type="ECO:0000256" key="1">
    <source>
        <dbReference type="SAM" id="MobiDB-lite"/>
    </source>
</evidence>
<dbReference type="Proteomes" id="UP000315369">
    <property type="component" value="Unassembled WGS sequence"/>
</dbReference>
<dbReference type="EMBL" id="VIFM01000019">
    <property type="protein sequence ID" value="TQF16684.1"/>
    <property type="molecule type" value="Genomic_DNA"/>
</dbReference>
<organism evidence="2 3">
    <name type="scientific">Myxococcus llanfairpwllgwyngyllgogerychwyrndrobwllllantysiliogogogochensis</name>
    <dbReference type="NCBI Taxonomy" id="2590453"/>
    <lineage>
        <taxon>Bacteria</taxon>
        <taxon>Pseudomonadati</taxon>
        <taxon>Myxococcota</taxon>
        <taxon>Myxococcia</taxon>
        <taxon>Myxococcales</taxon>
        <taxon>Cystobacterineae</taxon>
        <taxon>Myxococcaceae</taxon>
        <taxon>Myxococcus</taxon>
    </lineage>
</organism>
<keyword evidence="3" id="KW-1185">Reference proteome</keyword>
<sequence length="164" mass="17558">MWTAFRPLPAALSLVFCWVLFTGCDSGKKQFQEANAQYEALVDRGVPPTDPAWDAVVASLEKVPANSRSRPEADKRLSAIRGLRGSLPPRPLATPGATGPGTSEADVKRAACEALAKKLGQASDEATREPLHKALEQCHADLVRLEAKSHPPGEEGHEHGSPPH</sequence>
<gene>
    <name evidence="2" type="ORF">FJV41_07125</name>
</gene>
<evidence type="ECO:0000313" key="2">
    <source>
        <dbReference type="EMBL" id="TQF16684.1"/>
    </source>
</evidence>
<feature type="region of interest" description="Disordered" evidence="1">
    <location>
        <begin position="144"/>
        <end position="164"/>
    </location>
</feature>
<dbReference type="OrthoDB" id="5382850at2"/>